<dbReference type="EMBL" id="VLTL01000159">
    <property type="protein sequence ID" value="KAA0158148.1"/>
    <property type="molecule type" value="Genomic_DNA"/>
</dbReference>
<comment type="caution">
    <text evidence="3">The sequence shown here is derived from an EMBL/GenBank/DDBJ whole genome shotgun (WGS) entry which is preliminary data.</text>
</comment>
<feature type="compositionally biased region" description="Low complexity" evidence="1">
    <location>
        <begin position="215"/>
        <end position="224"/>
    </location>
</feature>
<feature type="region of interest" description="Disordered" evidence="1">
    <location>
        <begin position="195"/>
        <end position="261"/>
    </location>
</feature>
<dbReference type="AlphaFoldDB" id="A0A5A8CII9"/>
<evidence type="ECO:0000256" key="2">
    <source>
        <dbReference type="SAM" id="Phobius"/>
    </source>
</evidence>
<keyword evidence="2" id="KW-0472">Membrane</keyword>
<proteinExistence type="predicted"/>
<dbReference type="Proteomes" id="UP000325113">
    <property type="component" value="Unassembled WGS sequence"/>
</dbReference>
<keyword evidence="2" id="KW-0812">Transmembrane</keyword>
<feature type="region of interest" description="Disordered" evidence="1">
    <location>
        <begin position="118"/>
        <end position="156"/>
    </location>
</feature>
<name>A0A5A8CII9_CAFRO</name>
<evidence type="ECO:0000313" key="3">
    <source>
        <dbReference type="EMBL" id="KAA0152648.1"/>
    </source>
</evidence>
<keyword evidence="2" id="KW-1133">Transmembrane helix</keyword>
<feature type="compositionally biased region" description="Low complexity" evidence="1">
    <location>
        <begin position="118"/>
        <end position="127"/>
    </location>
</feature>
<reference evidence="5 6" key="1">
    <citation type="submission" date="2019-07" db="EMBL/GenBank/DDBJ databases">
        <title>Genomes of Cafeteria roenbergensis.</title>
        <authorList>
            <person name="Fischer M.G."/>
            <person name="Hackl T."/>
            <person name="Roman M."/>
        </authorList>
    </citation>
    <scope>NUCLEOTIDE SEQUENCE [LARGE SCALE GENOMIC DNA]</scope>
    <source>
        <strain evidence="3 6">Cflag</strain>
        <strain evidence="4 5">RCC970-E3</strain>
    </source>
</reference>
<dbReference type="EMBL" id="VLTM01000105">
    <property type="protein sequence ID" value="KAA0152648.1"/>
    <property type="molecule type" value="Genomic_DNA"/>
</dbReference>
<gene>
    <name evidence="4" type="ORF">FNF28_06388</name>
    <name evidence="3" type="ORF">FNF31_06590</name>
</gene>
<dbReference type="Proteomes" id="UP000324907">
    <property type="component" value="Unassembled WGS sequence"/>
</dbReference>
<evidence type="ECO:0000256" key="1">
    <source>
        <dbReference type="SAM" id="MobiDB-lite"/>
    </source>
</evidence>
<accession>A0A5A8CII9</accession>
<evidence type="ECO:0000313" key="5">
    <source>
        <dbReference type="Proteomes" id="UP000324907"/>
    </source>
</evidence>
<sequence length="261" mass="27483">MERRSSQRVDEPTPEQKRLDVWTLAAFTGLLALAGAVSHWLGKVLDPAGPPLLGVEAVAGMGRREEDLSPEELRRWRALQRRLYHESGLGEAKARDPATAVPALRSAFRARVSAGSRSRRGFAAEAGPDGKPGSHITPQSTPQDVPPPRVWARDINGQPNPGLGNVLISYFMIGVGFTVVGLGLYSVADWMSGGTSRTVSANSPLGRALSDPARPHAAGPHAAAKPPPSTDDWAAASAAAIAQSSAREAAARRGEGGQQRS</sequence>
<evidence type="ECO:0000313" key="4">
    <source>
        <dbReference type="EMBL" id="KAA0158148.1"/>
    </source>
</evidence>
<feature type="compositionally biased region" description="Low complexity" evidence="1">
    <location>
        <begin position="234"/>
        <end position="248"/>
    </location>
</feature>
<feature type="transmembrane region" description="Helical" evidence="2">
    <location>
        <begin position="167"/>
        <end position="188"/>
    </location>
</feature>
<organism evidence="3 6">
    <name type="scientific">Cafeteria roenbergensis</name>
    <name type="common">Marine flagellate</name>
    <dbReference type="NCBI Taxonomy" id="33653"/>
    <lineage>
        <taxon>Eukaryota</taxon>
        <taxon>Sar</taxon>
        <taxon>Stramenopiles</taxon>
        <taxon>Bigyra</taxon>
        <taxon>Opalozoa</taxon>
        <taxon>Bicosoecida</taxon>
        <taxon>Cafeteriaceae</taxon>
        <taxon>Cafeteria</taxon>
    </lineage>
</organism>
<evidence type="ECO:0000313" key="6">
    <source>
        <dbReference type="Proteomes" id="UP000325113"/>
    </source>
</evidence>
<feature type="transmembrane region" description="Helical" evidence="2">
    <location>
        <begin position="21"/>
        <end position="41"/>
    </location>
</feature>
<protein>
    <submittedName>
        <fullName evidence="3">Uncharacterized protein</fullName>
    </submittedName>
</protein>